<reference evidence="1 2" key="1">
    <citation type="journal article" date="2018" name="G3 (Bethesda)">
        <title>Phylogenetic and Phylogenomic Definition of Rhizopus Species.</title>
        <authorList>
            <person name="Gryganskyi A.P."/>
            <person name="Golan J."/>
            <person name="Dolatabadi S."/>
            <person name="Mondo S."/>
            <person name="Robb S."/>
            <person name="Idnurm A."/>
            <person name="Muszewska A."/>
            <person name="Steczkiewicz K."/>
            <person name="Masonjones S."/>
            <person name="Liao H.L."/>
            <person name="Gajdeczka M.T."/>
            <person name="Anike F."/>
            <person name="Vuek A."/>
            <person name="Anishchenko I.M."/>
            <person name="Voigt K."/>
            <person name="de Hoog G.S."/>
            <person name="Smith M.E."/>
            <person name="Heitman J."/>
            <person name="Vilgalys R."/>
            <person name="Stajich J.E."/>
        </authorList>
    </citation>
    <scope>NUCLEOTIDE SEQUENCE [LARGE SCALE GENOMIC DNA]</scope>
    <source>
        <strain evidence="1 2">LSU 92-RS-03</strain>
    </source>
</reference>
<comment type="caution">
    <text evidence="1">The sequence shown here is derived from an EMBL/GenBank/DDBJ whole genome shotgun (WGS) entry which is preliminary data.</text>
</comment>
<protein>
    <submittedName>
        <fullName evidence="1">Uncharacterized protein</fullName>
    </submittedName>
</protein>
<evidence type="ECO:0000313" key="2">
    <source>
        <dbReference type="Proteomes" id="UP000253551"/>
    </source>
</evidence>
<organism evidence="1 2">
    <name type="scientific">Rhizopus stolonifer</name>
    <name type="common">Rhizopus nigricans</name>
    <dbReference type="NCBI Taxonomy" id="4846"/>
    <lineage>
        <taxon>Eukaryota</taxon>
        <taxon>Fungi</taxon>
        <taxon>Fungi incertae sedis</taxon>
        <taxon>Mucoromycota</taxon>
        <taxon>Mucoromycotina</taxon>
        <taxon>Mucoromycetes</taxon>
        <taxon>Mucorales</taxon>
        <taxon>Mucorineae</taxon>
        <taxon>Rhizopodaceae</taxon>
        <taxon>Rhizopus</taxon>
    </lineage>
</organism>
<gene>
    <name evidence="1" type="ORF">CU098_010782</name>
</gene>
<dbReference type="EMBL" id="PJQM01001678">
    <property type="protein sequence ID" value="RCI01754.1"/>
    <property type="molecule type" value="Genomic_DNA"/>
</dbReference>
<proteinExistence type="predicted"/>
<accession>A0A367KHQ1</accession>
<dbReference type="AlphaFoldDB" id="A0A367KHQ1"/>
<evidence type="ECO:0000313" key="1">
    <source>
        <dbReference type="EMBL" id="RCI01754.1"/>
    </source>
</evidence>
<sequence>MDDCDDPNFSPIIMIIKFPHLRYLSAKNRPENTNLEVDIKLLQEMLKFASVQPHSLPIQYVHVYHYQMDVEPHLQAYQKTWNKLSQHGHVQLDIRICDHMDALTHQPCQRIVCTTAQCWSCGYHFNHCWKCVSICDGCKIKRIPPLANDNQAKLKHQRKRIEQETDEFSVFA</sequence>
<dbReference type="OrthoDB" id="2322499at2759"/>
<name>A0A367KHQ1_RHIST</name>
<keyword evidence="2" id="KW-1185">Reference proteome</keyword>
<dbReference type="Proteomes" id="UP000253551">
    <property type="component" value="Unassembled WGS sequence"/>
</dbReference>